<dbReference type="KEGG" id="mis:MICPUN_62444"/>
<dbReference type="GO" id="GO:0000127">
    <property type="term" value="C:transcription factor TFIIIC complex"/>
    <property type="evidence" value="ECO:0007669"/>
    <property type="project" value="TreeGrafter"/>
</dbReference>
<feature type="compositionally biased region" description="Acidic residues" evidence="2">
    <location>
        <begin position="46"/>
        <end position="62"/>
    </location>
</feature>
<feature type="compositionally biased region" description="Acidic residues" evidence="2">
    <location>
        <begin position="749"/>
        <end position="765"/>
    </location>
</feature>
<organism evidence="3 4">
    <name type="scientific">Micromonas commoda (strain RCC299 / NOUM17 / CCMP2709)</name>
    <name type="common">Picoplanktonic green alga</name>
    <dbReference type="NCBI Taxonomy" id="296587"/>
    <lineage>
        <taxon>Eukaryota</taxon>
        <taxon>Viridiplantae</taxon>
        <taxon>Chlorophyta</taxon>
        <taxon>Mamiellophyceae</taxon>
        <taxon>Mamiellales</taxon>
        <taxon>Mamiellaceae</taxon>
        <taxon>Micromonas</taxon>
    </lineage>
</organism>
<feature type="compositionally biased region" description="Basic and acidic residues" evidence="2">
    <location>
        <begin position="700"/>
        <end position="709"/>
    </location>
</feature>
<dbReference type="RefSeq" id="XP_002504884.1">
    <property type="nucleotide sequence ID" value="XM_002504838.1"/>
</dbReference>
<keyword evidence="1" id="KW-0802">TPR repeat</keyword>
<dbReference type="eggNOG" id="KOG2076">
    <property type="taxonomic scope" value="Eukaryota"/>
</dbReference>
<sequence length="1072" mass="119156">MSGYHDDEEEYEPYEEDEEYDEYEEEALAAAGRAVQIAPRAFSLADEGEDEEDEDEDEDEDDARMMPPPPPRAPRGPGVPSSSGRDYAAALAGRGTGRDEDESEEDEEDENEELFGDGEDLETYLKDAGPNSYNILADRRRKALRQRHEEEDAFNRELKVKGYENSQDLIDVTNADKLELLAKNPNYAMFFQGAGGTAPTAGPRGKIGRGKVRRGVRRTRRRVISAEAAKKLGEANLLFTQGEGQYTRAIELLTEVIRLIPNEPDAYATLGTIYSELKNDKKALDFLMISAHLEPGNKEKWNNLAEMSIRLNNPRQALYCLGQALRLDPDDHDNRWDQARLYVDIGEPKRALEQFQNLRERIPDNPEVAVELAKMHYQMGNPDLAESTLDELMAAHPTRADATLVNILAELKMDRREFNQTVSLIESSREHMRSLSARQREAEHAKMAGAAGAAAYNAAIDEGTDRDAAFDRAKAETAAKLAKEREANPTDIPLDLTTRLGMSLLYLGRFDEAYAQLEKIKEEDVESYDDLYMDAAETCWAVANLADVSVSQIDSHRLVTQAEFMWTKLLDVQKYDDEPMWSKIAECIRVRIERGDGSARTASAASLRSKAAEAVVKFYRTVLARHPDSIRAKIPLAEALIAAGGDEEAVEMLPAASDLDDLDKSVALRILDIHRQMGETGGDDDFLKYTLPLARQSLEEFKDKEEAKPAKAKAKKTKGGRKRKKAEKDDANDLFNLGPRGRRKAVRVEDDEGEDEEDDEGEDDEVKLQEELDDAAAALELGAEAEEDQIPEEDSFGIILQCASALHKARRNEEAYEMIEKCLAQAKSRGLSKTQVRDLNHVKALVCHALGARNVKGMKGEAAKAARHVALNNSTDADALNLYVRLAMDAGQRADCAKTFQSIVSMHDVHGVDSKKRVPALIMSGIVHSQQGAWATALADLMHAIALGPEESTAALSGGIAALQYSMKHIDVPEARHHWVLKAVAMLQHAGRLRVKQEGTRGMHEGDYNLARGLQQLGLNHLAVPLYERCLEKGADELQQECAQNLSLIYEQSGATALRDQVLRKYVNHDEA</sequence>
<dbReference type="EMBL" id="CP001330">
    <property type="protein sequence ID" value="ACO66142.1"/>
    <property type="molecule type" value="Genomic_DNA"/>
</dbReference>
<feature type="region of interest" description="Disordered" evidence="2">
    <location>
        <begin position="700"/>
        <end position="765"/>
    </location>
</feature>
<name>C1EDZ5_MICCC</name>
<dbReference type="GeneID" id="8247615"/>
<dbReference type="PANTHER" id="PTHR23082:SF0">
    <property type="entry name" value="GENERAL TRANSCRIPTION FACTOR 3C POLYPEPTIDE 3"/>
    <property type="match status" value="1"/>
</dbReference>
<dbReference type="SUPFAM" id="SSF48452">
    <property type="entry name" value="TPR-like"/>
    <property type="match status" value="3"/>
</dbReference>
<gene>
    <name evidence="3" type="ORF">MICPUN_62444</name>
</gene>
<dbReference type="PROSITE" id="PS50005">
    <property type="entry name" value="TPR"/>
    <property type="match status" value="2"/>
</dbReference>
<dbReference type="Proteomes" id="UP000002009">
    <property type="component" value="Chromosome 11"/>
</dbReference>
<dbReference type="InterPro" id="IPR019734">
    <property type="entry name" value="TPR_rpt"/>
</dbReference>
<keyword evidence="4" id="KW-1185">Reference proteome</keyword>
<protein>
    <submittedName>
        <fullName evidence="3">Uncharacterized protein</fullName>
    </submittedName>
</protein>
<dbReference type="OrthoDB" id="9991317at2759"/>
<dbReference type="STRING" id="296587.C1EDZ5"/>
<dbReference type="Gene3D" id="1.25.40.10">
    <property type="entry name" value="Tetratricopeptide repeat domain"/>
    <property type="match status" value="3"/>
</dbReference>
<proteinExistence type="predicted"/>
<feature type="repeat" description="TPR" evidence="1">
    <location>
        <begin position="298"/>
        <end position="331"/>
    </location>
</feature>
<dbReference type="OMA" id="FEDLHEH"/>
<dbReference type="Pfam" id="PF14559">
    <property type="entry name" value="TPR_19"/>
    <property type="match status" value="2"/>
</dbReference>
<feature type="compositionally biased region" description="Acidic residues" evidence="2">
    <location>
        <begin position="1"/>
        <end position="27"/>
    </location>
</feature>
<feature type="repeat" description="TPR" evidence="1">
    <location>
        <begin position="264"/>
        <end position="297"/>
    </location>
</feature>
<dbReference type="InterPro" id="IPR011990">
    <property type="entry name" value="TPR-like_helical_dom_sf"/>
</dbReference>
<dbReference type="InterPro" id="IPR039340">
    <property type="entry name" value="Tfc4/TFIIIC-102/Sfc4"/>
</dbReference>
<evidence type="ECO:0000313" key="3">
    <source>
        <dbReference type="EMBL" id="ACO66142.1"/>
    </source>
</evidence>
<feature type="region of interest" description="Disordered" evidence="2">
    <location>
        <begin position="1"/>
        <end position="129"/>
    </location>
</feature>
<evidence type="ECO:0000256" key="2">
    <source>
        <dbReference type="SAM" id="MobiDB-lite"/>
    </source>
</evidence>
<evidence type="ECO:0000313" key="4">
    <source>
        <dbReference type="Proteomes" id="UP000002009"/>
    </source>
</evidence>
<feature type="compositionally biased region" description="Basic residues" evidence="2">
    <location>
        <begin position="710"/>
        <end position="725"/>
    </location>
</feature>
<reference evidence="3 4" key="1">
    <citation type="journal article" date="2009" name="Science">
        <title>Green evolution and dynamic adaptations revealed by genomes of the marine picoeukaryotes Micromonas.</title>
        <authorList>
            <person name="Worden A.Z."/>
            <person name="Lee J.H."/>
            <person name="Mock T."/>
            <person name="Rouze P."/>
            <person name="Simmons M.P."/>
            <person name="Aerts A.L."/>
            <person name="Allen A.E."/>
            <person name="Cuvelier M.L."/>
            <person name="Derelle E."/>
            <person name="Everett M.V."/>
            <person name="Foulon E."/>
            <person name="Grimwood J."/>
            <person name="Gundlach H."/>
            <person name="Henrissat B."/>
            <person name="Napoli C."/>
            <person name="McDonald S.M."/>
            <person name="Parker M.S."/>
            <person name="Rombauts S."/>
            <person name="Salamov A."/>
            <person name="Von Dassow P."/>
            <person name="Badger J.H."/>
            <person name="Coutinho P.M."/>
            <person name="Demir E."/>
            <person name="Dubchak I."/>
            <person name="Gentemann C."/>
            <person name="Eikrem W."/>
            <person name="Gready J.E."/>
            <person name="John U."/>
            <person name="Lanier W."/>
            <person name="Lindquist E.A."/>
            <person name="Lucas S."/>
            <person name="Mayer K.F."/>
            <person name="Moreau H."/>
            <person name="Not F."/>
            <person name="Otillar R."/>
            <person name="Panaud O."/>
            <person name="Pangilinan J."/>
            <person name="Paulsen I."/>
            <person name="Piegu B."/>
            <person name="Poliakov A."/>
            <person name="Robbens S."/>
            <person name="Schmutz J."/>
            <person name="Toulza E."/>
            <person name="Wyss T."/>
            <person name="Zelensky A."/>
            <person name="Zhou K."/>
            <person name="Armbrust E.V."/>
            <person name="Bhattacharya D."/>
            <person name="Goodenough U.W."/>
            <person name="Van de Peer Y."/>
            <person name="Grigoriev I.V."/>
        </authorList>
    </citation>
    <scope>NUCLEOTIDE SEQUENCE [LARGE SCALE GENOMIC DNA]</scope>
    <source>
        <strain evidence="4">RCC299 / NOUM17</strain>
    </source>
</reference>
<dbReference type="PANTHER" id="PTHR23082">
    <property type="entry name" value="TRANSCRIPTION INITIATION FACTOR IIIC TFIIIC , POLYPEPTIDE 3-RELATED"/>
    <property type="match status" value="1"/>
</dbReference>
<dbReference type="SMART" id="SM00028">
    <property type="entry name" value="TPR"/>
    <property type="match status" value="8"/>
</dbReference>
<dbReference type="GO" id="GO:0006383">
    <property type="term" value="P:transcription by RNA polymerase III"/>
    <property type="evidence" value="ECO:0007669"/>
    <property type="project" value="InterPro"/>
</dbReference>
<evidence type="ECO:0000256" key="1">
    <source>
        <dbReference type="PROSITE-ProRule" id="PRU00339"/>
    </source>
</evidence>
<feature type="compositionally biased region" description="Acidic residues" evidence="2">
    <location>
        <begin position="99"/>
        <end position="122"/>
    </location>
</feature>
<dbReference type="InParanoid" id="C1EDZ5"/>
<dbReference type="AlphaFoldDB" id="C1EDZ5"/>
<accession>C1EDZ5</accession>